<dbReference type="Proteomes" id="UP000269154">
    <property type="component" value="Unassembled WGS sequence"/>
</dbReference>
<comment type="caution">
    <text evidence="2">The sequence shown here is derived from an EMBL/GenBank/DDBJ whole genome shotgun (WGS) entry which is preliminary data.</text>
</comment>
<dbReference type="AlphaFoldDB" id="A0A3N6NQZ2"/>
<dbReference type="RefSeq" id="WP_124147020.1">
    <property type="nucleotide sequence ID" value="NZ_CAWOKI010000213.1"/>
</dbReference>
<sequence>MNLNSLGVRSQESEGKKEEETPSRKIKFFGERKGHGVLLRSYPDMVSYLKLPTPKILYNNVLARC</sequence>
<feature type="compositionally biased region" description="Basic and acidic residues" evidence="1">
    <location>
        <begin position="11"/>
        <end position="24"/>
    </location>
</feature>
<name>A0A3N6NQZ2_9CYAN</name>
<feature type="region of interest" description="Disordered" evidence="1">
    <location>
        <begin position="1"/>
        <end position="24"/>
    </location>
</feature>
<keyword evidence="3" id="KW-1185">Reference proteome</keyword>
<organism evidence="2 3">
    <name type="scientific">Okeania hirsuta</name>
    <dbReference type="NCBI Taxonomy" id="1458930"/>
    <lineage>
        <taxon>Bacteria</taxon>
        <taxon>Bacillati</taxon>
        <taxon>Cyanobacteriota</taxon>
        <taxon>Cyanophyceae</taxon>
        <taxon>Oscillatoriophycideae</taxon>
        <taxon>Oscillatoriales</taxon>
        <taxon>Microcoleaceae</taxon>
        <taxon>Okeania</taxon>
    </lineage>
</organism>
<dbReference type="EMBL" id="RCBY01000328">
    <property type="protein sequence ID" value="RQH24184.1"/>
    <property type="molecule type" value="Genomic_DNA"/>
</dbReference>
<reference evidence="2 3" key="1">
    <citation type="journal article" date="2018" name="ACS Chem. Biol.">
        <title>Ketoreductase domain dysfunction expands chemodiversity: malyngamide biosynthesis in the cyanobacterium Okeania hirsuta.</title>
        <authorList>
            <person name="Moss N.A."/>
            <person name="Leao T."/>
            <person name="Rankin M."/>
            <person name="McCullough T.M."/>
            <person name="Qu P."/>
            <person name="Korobeynikov A."/>
            <person name="Smith J.L."/>
            <person name="Gerwick L."/>
            <person name="Gerwick W.H."/>
        </authorList>
    </citation>
    <scope>NUCLEOTIDE SEQUENCE [LARGE SCALE GENOMIC DNA]</scope>
    <source>
        <strain evidence="2 3">PAB10Feb10-1</strain>
    </source>
</reference>
<accession>A0A3N6NQZ2</accession>
<evidence type="ECO:0000313" key="2">
    <source>
        <dbReference type="EMBL" id="RQH24184.1"/>
    </source>
</evidence>
<protein>
    <submittedName>
        <fullName evidence="2">Uncharacterized protein</fullName>
    </submittedName>
</protein>
<gene>
    <name evidence="2" type="ORF">D5R40_30070</name>
</gene>
<evidence type="ECO:0000256" key="1">
    <source>
        <dbReference type="SAM" id="MobiDB-lite"/>
    </source>
</evidence>
<feature type="compositionally biased region" description="Polar residues" evidence="1">
    <location>
        <begin position="1"/>
        <end position="10"/>
    </location>
</feature>
<proteinExistence type="predicted"/>
<evidence type="ECO:0000313" key="3">
    <source>
        <dbReference type="Proteomes" id="UP000269154"/>
    </source>
</evidence>